<gene>
    <name evidence="2" type="ORF">P170DRAFT_436644</name>
</gene>
<dbReference type="Proteomes" id="UP000234275">
    <property type="component" value="Unassembled WGS sequence"/>
</dbReference>
<protein>
    <recommendedName>
        <fullName evidence="1">DUF7770 domain-containing protein</fullName>
    </recommendedName>
</protein>
<organism evidence="2 3">
    <name type="scientific">Aspergillus steynii IBT 23096</name>
    <dbReference type="NCBI Taxonomy" id="1392250"/>
    <lineage>
        <taxon>Eukaryota</taxon>
        <taxon>Fungi</taxon>
        <taxon>Dikarya</taxon>
        <taxon>Ascomycota</taxon>
        <taxon>Pezizomycotina</taxon>
        <taxon>Eurotiomycetes</taxon>
        <taxon>Eurotiomycetidae</taxon>
        <taxon>Eurotiales</taxon>
        <taxon>Aspergillaceae</taxon>
        <taxon>Aspergillus</taxon>
        <taxon>Aspergillus subgen. Circumdati</taxon>
    </lineage>
</organism>
<accession>A0A2I2G7W3</accession>
<evidence type="ECO:0000259" key="1">
    <source>
        <dbReference type="Pfam" id="PF24968"/>
    </source>
</evidence>
<name>A0A2I2G7W3_9EURO</name>
<dbReference type="AlphaFoldDB" id="A0A2I2G7W3"/>
<evidence type="ECO:0000313" key="2">
    <source>
        <dbReference type="EMBL" id="PLB48969.1"/>
    </source>
</evidence>
<dbReference type="VEuPathDB" id="FungiDB:P170DRAFT_436644"/>
<dbReference type="GeneID" id="36556892"/>
<dbReference type="InterPro" id="IPR056672">
    <property type="entry name" value="DUF7770"/>
</dbReference>
<dbReference type="Pfam" id="PF24968">
    <property type="entry name" value="DUF7770"/>
    <property type="match status" value="1"/>
</dbReference>
<dbReference type="RefSeq" id="XP_024704271.1">
    <property type="nucleotide sequence ID" value="XM_024849193.1"/>
</dbReference>
<proteinExistence type="predicted"/>
<evidence type="ECO:0000313" key="3">
    <source>
        <dbReference type="Proteomes" id="UP000234275"/>
    </source>
</evidence>
<keyword evidence="3" id="KW-1185">Reference proteome</keyword>
<comment type="caution">
    <text evidence="2">The sequence shown here is derived from an EMBL/GenBank/DDBJ whole genome shotgun (WGS) entry which is preliminary data.</text>
</comment>
<dbReference type="STRING" id="1392250.A0A2I2G7W3"/>
<reference evidence="2 3" key="1">
    <citation type="submission" date="2016-12" db="EMBL/GenBank/DDBJ databases">
        <title>The genomes of Aspergillus section Nigri reveals drivers in fungal speciation.</title>
        <authorList>
            <consortium name="DOE Joint Genome Institute"/>
            <person name="Vesth T.C."/>
            <person name="Nybo J."/>
            <person name="Theobald S."/>
            <person name="Brandl J."/>
            <person name="Frisvad J.C."/>
            <person name="Nielsen K.F."/>
            <person name="Lyhne E.K."/>
            <person name="Kogle M.E."/>
            <person name="Kuo A."/>
            <person name="Riley R."/>
            <person name="Clum A."/>
            <person name="Nolan M."/>
            <person name="Lipzen A."/>
            <person name="Salamov A."/>
            <person name="Henrissat B."/>
            <person name="Wiebenga A."/>
            <person name="De Vries R.P."/>
            <person name="Grigoriev I.V."/>
            <person name="Mortensen U.H."/>
            <person name="Andersen M.R."/>
            <person name="Baker S.E."/>
        </authorList>
    </citation>
    <scope>NUCLEOTIDE SEQUENCE [LARGE SCALE GENOMIC DNA]</scope>
    <source>
        <strain evidence="2 3">IBT 23096</strain>
    </source>
</reference>
<dbReference type="EMBL" id="MSFO01000004">
    <property type="protein sequence ID" value="PLB48969.1"/>
    <property type="molecule type" value="Genomic_DNA"/>
</dbReference>
<sequence length="183" mass="20074">MSDFEPIRFVPAQYEAQILKTPVSRIFAVPHSQMEGTNHWCFYLLTPAGNSVAVDCQPSHSIPSTVLDGGSRAFVIVAELASALPPDALMGFPLDVIPGLTVAGVLHKVTEHGRHQYEFDSRGVGCRYWVTNQIDLFSQVGLFVDLKQCAATKAAIATLWPDRTPLPLDRGAYYQQIETADVT</sequence>
<feature type="domain" description="DUF7770" evidence="1">
    <location>
        <begin position="34"/>
        <end position="174"/>
    </location>
</feature>
<dbReference type="OrthoDB" id="3527137at2759"/>